<keyword evidence="4" id="KW-0325">Glycoprotein</keyword>
<dbReference type="Gene3D" id="2.60.40.10">
    <property type="entry name" value="Immunoglobulins"/>
    <property type="match status" value="2"/>
</dbReference>
<dbReference type="GeneID" id="100179524"/>
<dbReference type="PROSITE" id="PS50835">
    <property type="entry name" value="IG_LIKE"/>
    <property type="match status" value="2"/>
</dbReference>
<dbReference type="KEGG" id="cin:100179524"/>
<feature type="domain" description="Ig-like" evidence="7">
    <location>
        <begin position="38"/>
        <end position="139"/>
    </location>
</feature>
<evidence type="ECO:0000256" key="2">
    <source>
        <dbReference type="ARBA" id="ARBA00023136"/>
    </source>
</evidence>
<dbReference type="HOGENOM" id="CLU_990305_0_0_1"/>
<evidence type="ECO:0000256" key="1">
    <source>
        <dbReference type="ARBA" id="ARBA00004479"/>
    </source>
</evidence>
<feature type="signal peptide" evidence="6">
    <location>
        <begin position="1"/>
        <end position="19"/>
    </location>
</feature>
<comment type="subcellular location">
    <subcellularLocation>
        <location evidence="1">Membrane</location>
        <topology evidence="1">Single-pass type I membrane protein</topology>
    </subcellularLocation>
</comment>
<reference evidence="8" key="4">
    <citation type="submission" date="2025-09" db="UniProtKB">
        <authorList>
            <consortium name="Ensembl"/>
        </authorList>
    </citation>
    <scope>IDENTIFICATION</scope>
</reference>
<feature type="chain" id="PRO_5010392985" description="Ig-like domain-containing protein" evidence="6">
    <location>
        <begin position="20"/>
        <end position="281"/>
    </location>
</feature>
<dbReference type="GeneTree" id="ENSGT00390000002043"/>
<dbReference type="Ensembl" id="ENSCINT00000036931.1">
    <property type="protein sequence ID" value="ENSCINP00000030373.1"/>
    <property type="gene ID" value="ENSCING00000022164.1"/>
</dbReference>
<sequence length="281" mass="31549">MKCLVILFAAFATVVVTTASENRIQVKTIFNEVTARYEGDDVELYCEYSIASGVDLPVTVTWKVGDGPRYASSIYECTGYTNSAKTCNTEQVFDPAYEGRIKFEQNYLTLSSVQGSDNRNYWCQVALEGSSQHSDEEFDMKSVVLVVPDSGTMPKFNTVIVQEDSVQQLGKEMLLTCECLQSSIYCEDIYWYKGPVDSENSNYDLIYSRVTQHYASSPGTYIQYQSYGDWEHRAVLSGDSLYVTMLKASDAGRYWCEGRTAAYKSIGEWGTDAHSTVVEIV</sequence>
<dbReference type="Proteomes" id="UP000008144">
    <property type="component" value="Chromosome 10"/>
</dbReference>
<dbReference type="SUPFAM" id="SSF48726">
    <property type="entry name" value="Immunoglobulin"/>
    <property type="match status" value="2"/>
</dbReference>
<evidence type="ECO:0000256" key="5">
    <source>
        <dbReference type="ARBA" id="ARBA00023319"/>
    </source>
</evidence>
<dbReference type="InterPro" id="IPR007110">
    <property type="entry name" value="Ig-like_dom"/>
</dbReference>
<keyword evidence="9" id="KW-1185">Reference proteome</keyword>
<organism evidence="8 9">
    <name type="scientific">Ciona intestinalis</name>
    <name type="common">Transparent sea squirt</name>
    <name type="synonym">Ascidia intestinalis</name>
    <dbReference type="NCBI Taxonomy" id="7719"/>
    <lineage>
        <taxon>Eukaryota</taxon>
        <taxon>Metazoa</taxon>
        <taxon>Chordata</taxon>
        <taxon>Tunicata</taxon>
        <taxon>Ascidiacea</taxon>
        <taxon>Phlebobranchia</taxon>
        <taxon>Cionidae</taxon>
        <taxon>Ciona</taxon>
    </lineage>
</organism>
<evidence type="ECO:0000313" key="9">
    <source>
        <dbReference type="Proteomes" id="UP000008144"/>
    </source>
</evidence>
<evidence type="ECO:0000313" key="8">
    <source>
        <dbReference type="Ensembl" id="ENSCINP00000030373.1"/>
    </source>
</evidence>
<accession>H2XL41</accession>
<keyword evidence="2" id="KW-0472">Membrane</keyword>
<evidence type="ECO:0000256" key="4">
    <source>
        <dbReference type="ARBA" id="ARBA00023180"/>
    </source>
</evidence>
<reference evidence="8" key="3">
    <citation type="submission" date="2025-08" db="UniProtKB">
        <authorList>
            <consortium name="Ensembl"/>
        </authorList>
    </citation>
    <scope>IDENTIFICATION</scope>
</reference>
<protein>
    <recommendedName>
        <fullName evidence="7">Ig-like domain-containing protein</fullName>
    </recommendedName>
</protein>
<dbReference type="InterPro" id="IPR013783">
    <property type="entry name" value="Ig-like_fold"/>
</dbReference>
<dbReference type="GO" id="GO:0016020">
    <property type="term" value="C:membrane"/>
    <property type="evidence" value="ECO:0007669"/>
    <property type="project" value="UniProtKB-SubCell"/>
</dbReference>
<evidence type="ECO:0000259" key="7">
    <source>
        <dbReference type="PROSITE" id="PS50835"/>
    </source>
</evidence>
<evidence type="ECO:0000256" key="6">
    <source>
        <dbReference type="SAM" id="SignalP"/>
    </source>
</evidence>
<dbReference type="InterPro" id="IPR036179">
    <property type="entry name" value="Ig-like_dom_sf"/>
</dbReference>
<keyword evidence="6" id="KW-0732">Signal</keyword>
<dbReference type="InterPro" id="IPR003599">
    <property type="entry name" value="Ig_sub"/>
</dbReference>
<accession>A0A1W2W0M6</accession>
<dbReference type="PANTHER" id="PTHR11640">
    <property type="entry name" value="NEPHRIN"/>
    <property type="match status" value="1"/>
</dbReference>
<gene>
    <name evidence="8" type="primary">LOC100179524</name>
</gene>
<dbReference type="PANTHER" id="PTHR11640:SF164">
    <property type="entry name" value="MAM DOMAIN-CONTAINING GLYCOSYLPHOSPHATIDYLINOSITOL ANCHOR PROTEIN 1"/>
    <property type="match status" value="1"/>
</dbReference>
<dbReference type="InterPro" id="IPR051275">
    <property type="entry name" value="Cell_adhesion_signaling"/>
</dbReference>
<dbReference type="SMART" id="SM00409">
    <property type="entry name" value="IG"/>
    <property type="match status" value="2"/>
</dbReference>
<keyword evidence="3" id="KW-1015">Disulfide bond</keyword>
<dbReference type="AlphaFoldDB" id="H2XL41"/>
<name>H2XL41_CIOIN</name>
<reference evidence="8" key="2">
    <citation type="journal article" date="2008" name="Genome Biol.">
        <title>Improved genome assembly and evidence-based global gene model set for the chordate Ciona intestinalis: new insight into intron and operon populations.</title>
        <authorList>
            <person name="Satou Y."/>
            <person name="Mineta K."/>
            <person name="Ogasawara M."/>
            <person name="Sasakura Y."/>
            <person name="Shoguchi E."/>
            <person name="Ueno K."/>
            <person name="Yamada L."/>
            <person name="Matsumoto J."/>
            <person name="Wasserscheid J."/>
            <person name="Dewar K."/>
            <person name="Wiley G.B."/>
            <person name="Macmil S.L."/>
            <person name="Roe B.A."/>
            <person name="Zeller R.W."/>
            <person name="Hastings K.E."/>
            <person name="Lemaire P."/>
            <person name="Lindquist E."/>
            <person name="Endo T."/>
            <person name="Hotta K."/>
            <person name="Inaba K."/>
        </authorList>
    </citation>
    <scope>NUCLEOTIDE SEQUENCE [LARGE SCALE GENOMIC DNA]</scope>
    <source>
        <strain evidence="8">wild type</strain>
    </source>
</reference>
<dbReference type="RefSeq" id="NP_001239016.1">
    <property type="nucleotide sequence ID" value="NM_001252087.1"/>
</dbReference>
<dbReference type="EMBL" id="EAAA01000589">
    <property type="status" value="NOT_ANNOTATED_CDS"/>
    <property type="molecule type" value="Genomic_DNA"/>
</dbReference>
<dbReference type="InParanoid" id="H2XL41"/>
<proteinExistence type="predicted"/>
<keyword evidence="5" id="KW-0393">Immunoglobulin domain</keyword>
<evidence type="ECO:0000256" key="3">
    <source>
        <dbReference type="ARBA" id="ARBA00023157"/>
    </source>
</evidence>
<reference evidence="9" key="1">
    <citation type="journal article" date="2002" name="Science">
        <title>The draft genome of Ciona intestinalis: insights into chordate and vertebrate origins.</title>
        <authorList>
            <person name="Dehal P."/>
            <person name="Satou Y."/>
            <person name="Campbell R.K."/>
            <person name="Chapman J."/>
            <person name="Degnan B."/>
            <person name="De Tomaso A."/>
            <person name="Davidson B."/>
            <person name="Di Gregorio A."/>
            <person name="Gelpke M."/>
            <person name="Goodstein D.M."/>
            <person name="Harafuji N."/>
            <person name="Hastings K.E."/>
            <person name="Ho I."/>
            <person name="Hotta K."/>
            <person name="Huang W."/>
            <person name="Kawashima T."/>
            <person name="Lemaire P."/>
            <person name="Martinez D."/>
            <person name="Meinertzhagen I.A."/>
            <person name="Necula S."/>
            <person name="Nonaka M."/>
            <person name="Putnam N."/>
            <person name="Rash S."/>
            <person name="Saiga H."/>
            <person name="Satake M."/>
            <person name="Terry A."/>
            <person name="Yamada L."/>
            <person name="Wang H.G."/>
            <person name="Awazu S."/>
            <person name="Azumi K."/>
            <person name="Boore J."/>
            <person name="Branno M."/>
            <person name="Chin-Bow S."/>
            <person name="DeSantis R."/>
            <person name="Doyle S."/>
            <person name="Francino P."/>
            <person name="Keys D.N."/>
            <person name="Haga S."/>
            <person name="Hayashi H."/>
            <person name="Hino K."/>
            <person name="Imai K.S."/>
            <person name="Inaba K."/>
            <person name="Kano S."/>
            <person name="Kobayashi K."/>
            <person name="Kobayashi M."/>
            <person name="Lee B.I."/>
            <person name="Makabe K.W."/>
            <person name="Manohar C."/>
            <person name="Matassi G."/>
            <person name="Medina M."/>
            <person name="Mochizuki Y."/>
            <person name="Mount S."/>
            <person name="Morishita T."/>
            <person name="Miura S."/>
            <person name="Nakayama A."/>
            <person name="Nishizaka S."/>
            <person name="Nomoto H."/>
            <person name="Ohta F."/>
            <person name="Oishi K."/>
            <person name="Rigoutsos I."/>
            <person name="Sano M."/>
            <person name="Sasaki A."/>
            <person name="Sasakura Y."/>
            <person name="Shoguchi E."/>
            <person name="Shin-i T."/>
            <person name="Spagnuolo A."/>
            <person name="Stainier D."/>
            <person name="Suzuki M.M."/>
            <person name="Tassy O."/>
            <person name="Takatori N."/>
            <person name="Tokuoka M."/>
            <person name="Yagi K."/>
            <person name="Yoshizaki F."/>
            <person name="Wada S."/>
            <person name="Zhang C."/>
            <person name="Hyatt P.D."/>
            <person name="Larimer F."/>
            <person name="Detter C."/>
            <person name="Doggett N."/>
            <person name="Glavina T."/>
            <person name="Hawkins T."/>
            <person name="Richardson P."/>
            <person name="Lucas S."/>
            <person name="Kohara Y."/>
            <person name="Levine M."/>
            <person name="Satoh N."/>
            <person name="Rokhsar D.S."/>
        </authorList>
    </citation>
    <scope>NUCLEOTIDE SEQUENCE [LARGE SCALE GENOMIC DNA]</scope>
</reference>
<feature type="domain" description="Ig-like" evidence="7">
    <location>
        <begin position="154"/>
        <end position="267"/>
    </location>
</feature>